<evidence type="ECO:0000313" key="2">
    <source>
        <dbReference type="EMBL" id="CAK0827444.1"/>
    </source>
</evidence>
<feature type="region of interest" description="Disordered" evidence="1">
    <location>
        <begin position="40"/>
        <end position="122"/>
    </location>
</feature>
<feature type="non-terminal residue" evidence="2">
    <location>
        <position position="1"/>
    </location>
</feature>
<protein>
    <submittedName>
        <fullName evidence="2">Uncharacterized protein</fullName>
    </submittedName>
</protein>
<keyword evidence="3" id="KW-1185">Reference proteome</keyword>
<accession>A0ABN9S7R5</accession>
<feature type="non-terminal residue" evidence="2">
    <location>
        <position position="122"/>
    </location>
</feature>
<reference evidence="2" key="1">
    <citation type="submission" date="2023-10" db="EMBL/GenBank/DDBJ databases">
        <authorList>
            <person name="Chen Y."/>
            <person name="Shah S."/>
            <person name="Dougan E. K."/>
            <person name="Thang M."/>
            <person name="Chan C."/>
        </authorList>
    </citation>
    <scope>NUCLEOTIDE SEQUENCE [LARGE SCALE GENOMIC DNA]</scope>
</reference>
<dbReference type="Proteomes" id="UP001189429">
    <property type="component" value="Unassembled WGS sequence"/>
</dbReference>
<proteinExistence type="predicted"/>
<name>A0ABN9S7R5_9DINO</name>
<organism evidence="2 3">
    <name type="scientific">Prorocentrum cordatum</name>
    <dbReference type="NCBI Taxonomy" id="2364126"/>
    <lineage>
        <taxon>Eukaryota</taxon>
        <taxon>Sar</taxon>
        <taxon>Alveolata</taxon>
        <taxon>Dinophyceae</taxon>
        <taxon>Prorocentrales</taxon>
        <taxon>Prorocentraceae</taxon>
        <taxon>Prorocentrum</taxon>
    </lineage>
</organism>
<feature type="compositionally biased region" description="Basic and acidic residues" evidence="1">
    <location>
        <begin position="87"/>
        <end position="109"/>
    </location>
</feature>
<sequence>RLWQVHPLRWQGLLLRHIPGALRGHERLAGLRARAAGVPRVRRLRPEHPRRSGAGLRQVPQLRRRGHGEADRGGEETPPPDQAADQKPVRRAADPAAPARRDEGGRRPDGPAQPNGCGEPQV</sequence>
<evidence type="ECO:0000256" key="1">
    <source>
        <dbReference type="SAM" id="MobiDB-lite"/>
    </source>
</evidence>
<comment type="caution">
    <text evidence="2">The sequence shown here is derived from an EMBL/GenBank/DDBJ whole genome shotgun (WGS) entry which is preliminary data.</text>
</comment>
<evidence type="ECO:0000313" key="3">
    <source>
        <dbReference type="Proteomes" id="UP001189429"/>
    </source>
</evidence>
<gene>
    <name evidence="2" type="ORF">PCOR1329_LOCUS26981</name>
</gene>
<dbReference type="EMBL" id="CAUYUJ010009689">
    <property type="protein sequence ID" value="CAK0827444.1"/>
    <property type="molecule type" value="Genomic_DNA"/>
</dbReference>